<comment type="caution">
    <text evidence="2">The sequence shown here is derived from an EMBL/GenBank/DDBJ whole genome shotgun (WGS) entry which is preliminary data.</text>
</comment>
<proteinExistence type="predicted"/>
<dbReference type="AlphaFoldDB" id="A0A6A6KS43"/>
<evidence type="ECO:0000313" key="3">
    <source>
        <dbReference type="Proteomes" id="UP000467840"/>
    </source>
</evidence>
<feature type="region of interest" description="Disordered" evidence="1">
    <location>
        <begin position="1"/>
        <end position="24"/>
    </location>
</feature>
<feature type="compositionally biased region" description="Basic residues" evidence="1">
    <location>
        <begin position="1"/>
        <end position="12"/>
    </location>
</feature>
<reference evidence="2 3" key="1">
    <citation type="journal article" date="2020" name="Mol. Plant">
        <title>The Chromosome-Based Rubber Tree Genome Provides New Insights into Spurge Genome Evolution and Rubber Biosynthesis.</title>
        <authorList>
            <person name="Liu J."/>
            <person name="Shi C."/>
            <person name="Shi C.C."/>
            <person name="Li W."/>
            <person name="Zhang Q.J."/>
            <person name="Zhang Y."/>
            <person name="Li K."/>
            <person name="Lu H.F."/>
            <person name="Shi C."/>
            <person name="Zhu S.T."/>
            <person name="Xiao Z.Y."/>
            <person name="Nan H."/>
            <person name="Yue Y."/>
            <person name="Zhu X.G."/>
            <person name="Wu Y."/>
            <person name="Hong X.N."/>
            <person name="Fan G.Y."/>
            <person name="Tong Y."/>
            <person name="Zhang D."/>
            <person name="Mao C.L."/>
            <person name="Liu Y.L."/>
            <person name="Hao S.J."/>
            <person name="Liu W.Q."/>
            <person name="Lv M.Q."/>
            <person name="Zhang H.B."/>
            <person name="Liu Y."/>
            <person name="Hu-Tang G.R."/>
            <person name="Wang J.P."/>
            <person name="Wang J.H."/>
            <person name="Sun Y.H."/>
            <person name="Ni S.B."/>
            <person name="Chen W.B."/>
            <person name="Zhang X.C."/>
            <person name="Jiao Y.N."/>
            <person name="Eichler E.E."/>
            <person name="Li G.H."/>
            <person name="Liu X."/>
            <person name="Gao L.Z."/>
        </authorList>
    </citation>
    <scope>NUCLEOTIDE SEQUENCE [LARGE SCALE GENOMIC DNA]</scope>
    <source>
        <strain evidence="3">cv. GT1</strain>
        <tissue evidence="2">Leaf</tissue>
    </source>
</reference>
<dbReference type="EMBL" id="JAAGAX010000015">
    <property type="protein sequence ID" value="KAF2290249.1"/>
    <property type="molecule type" value="Genomic_DNA"/>
</dbReference>
<feature type="region of interest" description="Disordered" evidence="1">
    <location>
        <begin position="42"/>
        <end position="87"/>
    </location>
</feature>
<feature type="compositionally biased region" description="Basic residues" evidence="1">
    <location>
        <begin position="59"/>
        <end position="70"/>
    </location>
</feature>
<evidence type="ECO:0000313" key="2">
    <source>
        <dbReference type="EMBL" id="KAF2290249.1"/>
    </source>
</evidence>
<accession>A0A6A6KS43</accession>
<keyword evidence="3" id="KW-1185">Reference proteome</keyword>
<sequence length="156" mass="17565">MLGRPKKNRKKDHTKEEGSSQGILSRVGLEMTCQYCMQTRHNRRGCPNLDKPPTERPPKNNKGRQRKNPIKVKPSTRSVPSGGSVPIETCHKARSGYGVMISDNSGFVYMLRERVVEVVYGPSATTKRILPAPSKENYIIFGYFGYETFIGKVYGL</sequence>
<dbReference type="Proteomes" id="UP000467840">
    <property type="component" value="Chromosome 2"/>
</dbReference>
<name>A0A6A6KS43_HEVBR</name>
<protein>
    <submittedName>
        <fullName evidence="2">Uncharacterized protein</fullName>
    </submittedName>
</protein>
<gene>
    <name evidence="2" type="ORF">GH714_005338</name>
</gene>
<organism evidence="2 3">
    <name type="scientific">Hevea brasiliensis</name>
    <name type="common">Para rubber tree</name>
    <name type="synonym">Siphonia brasiliensis</name>
    <dbReference type="NCBI Taxonomy" id="3981"/>
    <lineage>
        <taxon>Eukaryota</taxon>
        <taxon>Viridiplantae</taxon>
        <taxon>Streptophyta</taxon>
        <taxon>Embryophyta</taxon>
        <taxon>Tracheophyta</taxon>
        <taxon>Spermatophyta</taxon>
        <taxon>Magnoliopsida</taxon>
        <taxon>eudicotyledons</taxon>
        <taxon>Gunneridae</taxon>
        <taxon>Pentapetalae</taxon>
        <taxon>rosids</taxon>
        <taxon>fabids</taxon>
        <taxon>Malpighiales</taxon>
        <taxon>Euphorbiaceae</taxon>
        <taxon>Crotonoideae</taxon>
        <taxon>Micrandreae</taxon>
        <taxon>Hevea</taxon>
    </lineage>
</organism>
<evidence type="ECO:0000256" key="1">
    <source>
        <dbReference type="SAM" id="MobiDB-lite"/>
    </source>
</evidence>